<organism evidence="1">
    <name type="scientific">Streptomyces sp. 14R-10</name>
    <dbReference type="NCBI Taxonomy" id="1442159"/>
    <lineage>
        <taxon>Bacteria</taxon>
        <taxon>Bacillati</taxon>
        <taxon>Actinomycetota</taxon>
        <taxon>Actinomycetes</taxon>
        <taxon>Kitasatosporales</taxon>
        <taxon>Streptomycetaceae</taxon>
        <taxon>Streptomyces</taxon>
    </lineage>
</organism>
<geneLocation type="plasmid" evidence="1">
    <name>pZL1</name>
</geneLocation>
<protein>
    <submittedName>
        <fullName evidence="1">Uncharacterized protein</fullName>
    </submittedName>
</protein>
<reference evidence="1" key="1">
    <citation type="submission" date="2013-08" db="EMBL/GenBank/DDBJ databases">
        <title>Two distinct conjugal transfer systems on Streptomyces plasmid pZL1.</title>
        <authorList>
            <person name="Zhao L."/>
            <person name="Zhong L."/>
            <person name="Qin Z."/>
        </authorList>
    </citation>
    <scope>NUCLEOTIDE SEQUENCE</scope>
    <source>
        <strain evidence="1">14R-10</strain>
        <plasmid evidence="1">pZL1</plasmid>
    </source>
</reference>
<dbReference type="AlphaFoldDB" id="W0FX01"/>
<name>W0FX01_9ACTN</name>
<sequence>MSVTGETMGLAATEQRVVLQRAGDRQEQAAVQLLSDYRQGLWLRRFAADQQPCNRSWIIHPEHDRPVIDLRSDRPGICWNTVAHLVTDPSSWVYRASGVEIAVLQFAASLVGTSANLQSITRTIAFSLQFCDLPDDGEAEEASELLQRALREAVAFGTG</sequence>
<evidence type="ECO:0000313" key="1">
    <source>
        <dbReference type="EMBL" id="AHF46171.1"/>
    </source>
</evidence>
<accession>W0FX01</accession>
<proteinExistence type="predicted"/>
<keyword evidence="1" id="KW-0614">Plasmid</keyword>
<gene>
    <name evidence="1" type="ORF">pZL1.6</name>
</gene>
<dbReference type="EMBL" id="KF501372">
    <property type="protein sequence ID" value="AHF46171.1"/>
    <property type="molecule type" value="Genomic_DNA"/>
</dbReference>